<dbReference type="Gene3D" id="1.10.10.60">
    <property type="entry name" value="Homeodomain-like"/>
    <property type="match status" value="2"/>
</dbReference>
<dbReference type="InterPro" id="IPR014710">
    <property type="entry name" value="RmlC-like_jellyroll"/>
</dbReference>
<evidence type="ECO:0000313" key="5">
    <source>
        <dbReference type="EMBL" id="MBB5670886.1"/>
    </source>
</evidence>
<keyword evidence="3" id="KW-0804">Transcription</keyword>
<dbReference type="InterPro" id="IPR032783">
    <property type="entry name" value="AraC_lig"/>
</dbReference>
<dbReference type="EMBL" id="JACIIQ010000009">
    <property type="protein sequence ID" value="MBB5670886.1"/>
    <property type="molecule type" value="Genomic_DNA"/>
</dbReference>
<dbReference type="PROSITE" id="PS00041">
    <property type="entry name" value="HTH_ARAC_FAMILY_1"/>
    <property type="match status" value="1"/>
</dbReference>
<dbReference type="Pfam" id="PF12833">
    <property type="entry name" value="HTH_18"/>
    <property type="match status" value="1"/>
</dbReference>
<organism evidence="5">
    <name type="scientific">Xanthomonas arboricola</name>
    <dbReference type="NCBI Taxonomy" id="56448"/>
    <lineage>
        <taxon>Bacteria</taxon>
        <taxon>Pseudomonadati</taxon>
        <taxon>Pseudomonadota</taxon>
        <taxon>Gammaproteobacteria</taxon>
        <taxon>Lysobacterales</taxon>
        <taxon>Lysobacteraceae</taxon>
        <taxon>Xanthomonas</taxon>
    </lineage>
</organism>
<dbReference type="InterPro" id="IPR009057">
    <property type="entry name" value="Homeodomain-like_sf"/>
</dbReference>
<sequence>MLPDPLTEVVLLLRPAARFSKLVVGAGAWSAHRSDAPGPFYCAVIEGTCRLTLEDGEARVLEAGDFVLAPAMLAVTLSSLQASTGQAHTVPTNMGDGTFRIGAQDGPADLRIVIGHCSFGSPDAALLVSLLPRLVHVRSEPRLTTLVTLVGEEARATRPAREVVLARLLEVLLIEALRSLTASDTTPGLVRALSDARLAAAMRALHGAPAHAWTVDALAKEAALSRSSFFARFNRAMGMAPMEYLLAWRMALAKTLLSEQGLGVAQAAQRVGYGSASSFSVAFTRHTGSPPSQYARERAAAPAMSAMSADAL</sequence>
<protein>
    <submittedName>
        <fullName evidence="5">AraC-like DNA-binding protein</fullName>
    </submittedName>
</protein>
<gene>
    <name evidence="5" type="ORF">FHR65_002452</name>
</gene>
<dbReference type="SUPFAM" id="SSF51182">
    <property type="entry name" value="RmlC-like cupins"/>
    <property type="match status" value="1"/>
</dbReference>
<keyword evidence="2" id="KW-0238">DNA-binding</keyword>
<dbReference type="SMART" id="SM00342">
    <property type="entry name" value="HTH_ARAC"/>
    <property type="match status" value="1"/>
</dbReference>
<name>A0AB73GZ34_9XANT</name>
<reference evidence="5" key="1">
    <citation type="submission" date="2020-08" db="EMBL/GenBank/DDBJ databases">
        <title>Studying the diversity of plant-associated saprophytic bacteria and their role in host health and plant-pathogen interactions.</title>
        <authorList>
            <person name="Potnis N."/>
        </authorList>
    </citation>
    <scope>NUCLEOTIDE SEQUENCE</scope>
    <source>
        <strain evidence="5">F21</strain>
    </source>
</reference>
<accession>A0AB73GZ34</accession>
<dbReference type="SUPFAM" id="SSF46689">
    <property type="entry name" value="Homeodomain-like"/>
    <property type="match status" value="2"/>
</dbReference>
<evidence type="ECO:0000256" key="1">
    <source>
        <dbReference type="ARBA" id="ARBA00023015"/>
    </source>
</evidence>
<dbReference type="Gene3D" id="2.60.120.10">
    <property type="entry name" value="Jelly Rolls"/>
    <property type="match status" value="1"/>
</dbReference>
<dbReference type="Proteomes" id="UP000528595">
    <property type="component" value="Unassembled WGS sequence"/>
</dbReference>
<dbReference type="GO" id="GO:0043565">
    <property type="term" value="F:sequence-specific DNA binding"/>
    <property type="evidence" value="ECO:0007669"/>
    <property type="project" value="InterPro"/>
</dbReference>
<dbReference type="GO" id="GO:0003700">
    <property type="term" value="F:DNA-binding transcription factor activity"/>
    <property type="evidence" value="ECO:0007669"/>
    <property type="project" value="InterPro"/>
</dbReference>
<dbReference type="Pfam" id="PF12852">
    <property type="entry name" value="Cupin_6"/>
    <property type="match status" value="1"/>
</dbReference>
<proteinExistence type="predicted"/>
<feature type="domain" description="HTH araC/xylS-type" evidence="4">
    <location>
        <begin position="199"/>
        <end position="297"/>
    </location>
</feature>
<evidence type="ECO:0000256" key="3">
    <source>
        <dbReference type="ARBA" id="ARBA00023163"/>
    </source>
</evidence>
<dbReference type="PANTHER" id="PTHR43436:SF2">
    <property type="entry name" value="ARAC_XYLS FAMILY TRANSCRIPTIONAL REGULATOR"/>
    <property type="match status" value="1"/>
</dbReference>
<evidence type="ECO:0000259" key="4">
    <source>
        <dbReference type="PROSITE" id="PS01124"/>
    </source>
</evidence>
<dbReference type="AlphaFoldDB" id="A0AB73GZ34"/>
<dbReference type="PROSITE" id="PS01124">
    <property type="entry name" value="HTH_ARAC_FAMILY_2"/>
    <property type="match status" value="1"/>
</dbReference>
<comment type="caution">
    <text evidence="5">The sequence shown here is derived from an EMBL/GenBank/DDBJ whole genome shotgun (WGS) entry which is preliminary data.</text>
</comment>
<dbReference type="InterPro" id="IPR018062">
    <property type="entry name" value="HTH_AraC-typ_CS"/>
</dbReference>
<keyword evidence="1" id="KW-0805">Transcription regulation</keyword>
<evidence type="ECO:0000256" key="2">
    <source>
        <dbReference type="ARBA" id="ARBA00023125"/>
    </source>
</evidence>
<dbReference type="InterPro" id="IPR018060">
    <property type="entry name" value="HTH_AraC"/>
</dbReference>
<dbReference type="RefSeq" id="WP_407077116.1">
    <property type="nucleotide sequence ID" value="NZ_JACHOE010000002.1"/>
</dbReference>
<dbReference type="PANTHER" id="PTHR43436">
    <property type="entry name" value="ARAC-FAMILY TRANSCRIPTIONAL REGULATOR"/>
    <property type="match status" value="1"/>
</dbReference>
<dbReference type="InterPro" id="IPR011051">
    <property type="entry name" value="RmlC_Cupin_sf"/>
</dbReference>